<dbReference type="GO" id="GO:0004640">
    <property type="term" value="F:phosphoribosylanthranilate isomerase activity"/>
    <property type="evidence" value="ECO:0007669"/>
    <property type="project" value="UniProtKB-EC"/>
</dbReference>
<evidence type="ECO:0000256" key="8">
    <source>
        <dbReference type="ARBA" id="ARBA00012362"/>
    </source>
</evidence>
<feature type="domain" description="N-(5'phosphoribosyl) anthranilate isomerase (PRAI)" evidence="21">
    <location>
        <begin position="578"/>
        <end position="769"/>
    </location>
</feature>
<dbReference type="AlphaFoldDB" id="A0AAF0F4T0"/>
<evidence type="ECO:0000256" key="13">
    <source>
        <dbReference type="ARBA" id="ARBA00022962"/>
    </source>
</evidence>
<feature type="domain" description="Indole-3-glycerol phosphate synthase" evidence="20">
    <location>
        <begin position="234"/>
        <end position="496"/>
    </location>
</feature>
<keyword evidence="13" id="KW-0315">Glutamine amidotransferase</keyword>
<dbReference type="InterPro" id="IPR006221">
    <property type="entry name" value="TrpG/PapA_dom"/>
</dbReference>
<dbReference type="Gene3D" id="3.40.50.880">
    <property type="match status" value="1"/>
</dbReference>
<dbReference type="GO" id="GO:0004425">
    <property type="term" value="F:indole-3-glycerol-phosphate synthase activity"/>
    <property type="evidence" value="ECO:0007669"/>
    <property type="project" value="UniProtKB-EC"/>
</dbReference>
<evidence type="ECO:0000256" key="15">
    <source>
        <dbReference type="ARBA" id="ARBA00023235"/>
    </source>
</evidence>
<keyword evidence="17" id="KW-0511">Multifunctional enzyme</keyword>
<dbReference type="Proteomes" id="UP001214628">
    <property type="component" value="Chromosome 1"/>
</dbReference>
<dbReference type="InterPro" id="IPR017926">
    <property type="entry name" value="GATASE"/>
</dbReference>
<evidence type="ECO:0000256" key="1">
    <source>
        <dbReference type="ARBA" id="ARBA00001164"/>
    </source>
</evidence>
<evidence type="ECO:0000256" key="5">
    <source>
        <dbReference type="ARBA" id="ARBA00004696"/>
    </source>
</evidence>
<dbReference type="EC" id="4.1.1.48" evidence="8"/>
<dbReference type="InterPro" id="IPR050472">
    <property type="entry name" value="Anth_synth/Amidotransfase"/>
</dbReference>
<evidence type="ECO:0000256" key="18">
    <source>
        <dbReference type="ARBA" id="ARBA00047683"/>
    </source>
</evidence>
<evidence type="ECO:0000256" key="4">
    <source>
        <dbReference type="ARBA" id="ARBA00004664"/>
    </source>
</evidence>
<evidence type="ECO:0000256" key="2">
    <source>
        <dbReference type="ARBA" id="ARBA00001633"/>
    </source>
</evidence>
<dbReference type="FunFam" id="3.20.20.70:FF:000136">
    <property type="entry name" value="Multifunctional tryptophan biosynthesis protein"/>
    <property type="match status" value="1"/>
</dbReference>
<dbReference type="GO" id="GO:0000162">
    <property type="term" value="P:L-tryptophan biosynthetic process"/>
    <property type="evidence" value="ECO:0007669"/>
    <property type="project" value="UniProtKB-KW"/>
</dbReference>
<comment type="pathway">
    <text evidence="6">Amino-acid biosynthesis; L-tryptophan biosynthesis; L-tryptophan from chorismate: step 1/5.</text>
</comment>
<dbReference type="CDD" id="cd00331">
    <property type="entry name" value="IGPS"/>
    <property type="match status" value="1"/>
</dbReference>
<comment type="pathway">
    <text evidence="5">Amino-acid biosynthesis; L-tryptophan biosynthesis; L-tryptophan from chorismate: step 4/5.</text>
</comment>
<dbReference type="PROSITE" id="PS00614">
    <property type="entry name" value="IGPS"/>
    <property type="match status" value="1"/>
</dbReference>
<dbReference type="GO" id="GO:0005829">
    <property type="term" value="C:cytosol"/>
    <property type="evidence" value="ECO:0007669"/>
    <property type="project" value="TreeGrafter"/>
</dbReference>
<evidence type="ECO:0000256" key="16">
    <source>
        <dbReference type="ARBA" id="ARBA00023239"/>
    </source>
</evidence>
<dbReference type="FunFam" id="3.40.50.880:FF:000031">
    <property type="entry name" value="Multifunctional tryptophan biosynthesis protein"/>
    <property type="match status" value="1"/>
</dbReference>
<evidence type="ECO:0000256" key="11">
    <source>
        <dbReference type="ARBA" id="ARBA00022605"/>
    </source>
</evidence>
<evidence type="ECO:0000256" key="10">
    <source>
        <dbReference type="ARBA" id="ARBA00018819"/>
    </source>
</evidence>
<dbReference type="CDD" id="cd00405">
    <property type="entry name" value="PRAI"/>
    <property type="match status" value="1"/>
</dbReference>
<keyword evidence="12" id="KW-0822">Tryptophan biosynthesis</keyword>
<dbReference type="InterPro" id="IPR013785">
    <property type="entry name" value="Aldolase_TIM"/>
</dbReference>
<dbReference type="PROSITE" id="PS51273">
    <property type="entry name" value="GATASE_TYPE_1"/>
    <property type="match status" value="1"/>
</dbReference>
<evidence type="ECO:0000256" key="9">
    <source>
        <dbReference type="ARBA" id="ARBA00012572"/>
    </source>
</evidence>
<evidence type="ECO:0000256" key="6">
    <source>
        <dbReference type="ARBA" id="ARBA00004873"/>
    </source>
</evidence>
<dbReference type="InterPro" id="IPR011060">
    <property type="entry name" value="RibuloseP-bd_barrel"/>
</dbReference>
<comment type="function">
    <text evidence="3">Trifunctional enzyme bearing the Gln amidotransferase (GATase) domain of anthranilate synthase, indole-glycerolphosphate synthase, and phosphoribosylanthranilate isomerase activities.</text>
</comment>
<evidence type="ECO:0000259" key="19">
    <source>
        <dbReference type="Pfam" id="PF00117"/>
    </source>
</evidence>
<feature type="domain" description="Glutamine amidotransferase" evidence="19">
    <location>
        <begin position="23"/>
        <end position="206"/>
    </location>
</feature>
<evidence type="ECO:0000256" key="12">
    <source>
        <dbReference type="ARBA" id="ARBA00022822"/>
    </source>
</evidence>
<protein>
    <recommendedName>
        <fullName evidence="10">Multifunctional tryptophan biosynthesis protein</fullName>
        <ecNumber evidence="8">4.1.1.48</ecNumber>
        <ecNumber evidence="7">4.1.3.27</ecNumber>
        <ecNumber evidence="9">5.3.1.24</ecNumber>
    </recommendedName>
</protein>
<dbReference type="Pfam" id="PF00218">
    <property type="entry name" value="IGPS"/>
    <property type="match status" value="1"/>
</dbReference>
<dbReference type="SUPFAM" id="SSF52317">
    <property type="entry name" value="Class I glutamine amidotransferase-like"/>
    <property type="match status" value="1"/>
</dbReference>
<dbReference type="EC" id="4.1.3.27" evidence="7"/>
<evidence type="ECO:0000256" key="17">
    <source>
        <dbReference type="ARBA" id="ARBA00023268"/>
    </source>
</evidence>
<dbReference type="PANTHER" id="PTHR43418:SF4">
    <property type="entry name" value="MULTIFUNCTIONAL TRYPTOPHAN BIOSYNTHESIS PROTEIN"/>
    <property type="match status" value="1"/>
</dbReference>
<comment type="catalytic activity">
    <reaction evidence="1">
        <text>N-(5-phospho-beta-D-ribosyl)anthranilate = 1-(2-carboxyphenylamino)-1-deoxy-D-ribulose 5-phosphate</text>
        <dbReference type="Rhea" id="RHEA:21540"/>
        <dbReference type="ChEBI" id="CHEBI:18277"/>
        <dbReference type="ChEBI" id="CHEBI:58613"/>
        <dbReference type="EC" id="5.3.1.24"/>
    </reaction>
</comment>
<dbReference type="InterPro" id="IPR001240">
    <property type="entry name" value="PRAI_dom"/>
</dbReference>
<dbReference type="PRINTS" id="PR00096">
    <property type="entry name" value="GATASE"/>
</dbReference>
<dbReference type="EC" id="5.3.1.24" evidence="9"/>
<evidence type="ECO:0000313" key="22">
    <source>
        <dbReference type="EMBL" id="WFD42738.1"/>
    </source>
</evidence>
<name>A0AAF0F4T0_9BASI</name>
<comment type="catalytic activity">
    <reaction evidence="2">
        <text>1-(2-carboxyphenylamino)-1-deoxy-D-ribulose 5-phosphate + H(+) = (1S,2R)-1-C-(indol-3-yl)glycerol 3-phosphate + CO2 + H2O</text>
        <dbReference type="Rhea" id="RHEA:23476"/>
        <dbReference type="ChEBI" id="CHEBI:15377"/>
        <dbReference type="ChEBI" id="CHEBI:15378"/>
        <dbReference type="ChEBI" id="CHEBI:16526"/>
        <dbReference type="ChEBI" id="CHEBI:58613"/>
        <dbReference type="ChEBI" id="CHEBI:58866"/>
        <dbReference type="EC" id="4.1.1.48"/>
    </reaction>
</comment>
<evidence type="ECO:0000256" key="7">
    <source>
        <dbReference type="ARBA" id="ARBA00012266"/>
    </source>
</evidence>
<keyword evidence="15" id="KW-0413">Isomerase</keyword>
<sequence>MTEVEDGRIVIPGPHGPKTGTTVLIDNYDSFTFNVAQYLVERGANVVIFRNDKVTLETIDALNPVNLVISPGPGHPLHDSGISMDCIRHYVGKIPILGICMGLQCMVTAYDGIIEYAGEIFHGKVSEITHDGKGLYRGLANPLTGTRYHSLATRIAALPDCFEATAHVGSGVIMGIRHNKYTMEAVQYHPESIISQSGKDMIGNFLSLRGGLWSENASSGVGVAQPSSSKETILQRIYRQRKIDVEQASALPGRSLADLEASLAMHLAPAPIDFPSRLISGEGVGVMAEMKRASPSKGMIDANAHAGAQALAYARSGAHVISVLTEPTWFKGSLEDLALARQAVAQLVDRPAILRKDFVVDIYQIAEARLAGADTVLLIVAMLDDDLLRILYDYCLKLGMHPLVEVNNAQEMQRALQLNPRVIGVNNRNLHTFDVDMSTTSQLAESAIERGTILAALSGIQSRQDVEQYEAQGVHAVLVGEALMRAEDKRAFIAELQGRRFPEPASLPRIVKVCGLKDKEAAITAAKAGSSMLGMILAKGTKRSLKLEEAASIIHAVRSLPARTDSPPNLQDHRPFDTSREWFEWNAVQIAARAAHRPLLVGVFRDQSVQEIVQTANLLELDAVQIHGRSEPIDWARFLPGLIVLRAFSVPADLDNWQPMSSPWLDQALRPNFHHLIILDAAGKAGEGDGGSGLSFSWEVAQALATYDPASSLAKTSRRPPVPFLIAGGIDADNVQKAIRESCAMGADTSTGVETEGRKDHHKINAYVDQARKS</sequence>
<dbReference type="InterPro" id="IPR029062">
    <property type="entry name" value="Class_I_gatase-like"/>
</dbReference>
<gene>
    <name evidence="22" type="primary">TRP3</name>
    <name evidence="22" type="ORF">MPSI1_001387</name>
</gene>
<evidence type="ECO:0000256" key="3">
    <source>
        <dbReference type="ARBA" id="ARBA00003272"/>
    </source>
</evidence>
<comment type="pathway">
    <text evidence="4">Amino-acid biosynthesis; L-tryptophan biosynthesis; L-tryptophan from chorismate: step 3/5.</text>
</comment>
<dbReference type="Gene3D" id="3.20.20.70">
    <property type="entry name" value="Aldolase class I"/>
    <property type="match status" value="2"/>
</dbReference>
<dbReference type="InterPro" id="IPR013798">
    <property type="entry name" value="Indole-3-glycerol_P_synth_dom"/>
</dbReference>
<keyword evidence="14" id="KW-0057">Aromatic amino acid biosynthesis</keyword>
<evidence type="ECO:0000313" key="23">
    <source>
        <dbReference type="Proteomes" id="UP001214628"/>
    </source>
</evidence>
<reference evidence="22" key="1">
    <citation type="submission" date="2023-02" db="EMBL/GenBank/DDBJ databases">
        <title>Mating type loci evolution in Malassezia.</title>
        <authorList>
            <person name="Coelho M.A."/>
        </authorList>
    </citation>
    <scope>NUCLEOTIDE SEQUENCE</scope>
    <source>
        <strain evidence="22">CBS 14136</strain>
    </source>
</reference>
<dbReference type="Pfam" id="PF00117">
    <property type="entry name" value="GATase"/>
    <property type="match status" value="1"/>
</dbReference>
<accession>A0AAF0F4T0</accession>
<comment type="catalytic activity">
    <reaction evidence="18">
        <text>chorismate + L-glutamine = anthranilate + pyruvate + L-glutamate + H(+)</text>
        <dbReference type="Rhea" id="RHEA:21732"/>
        <dbReference type="ChEBI" id="CHEBI:15361"/>
        <dbReference type="ChEBI" id="CHEBI:15378"/>
        <dbReference type="ChEBI" id="CHEBI:16567"/>
        <dbReference type="ChEBI" id="CHEBI:29748"/>
        <dbReference type="ChEBI" id="CHEBI:29985"/>
        <dbReference type="ChEBI" id="CHEBI:58359"/>
        <dbReference type="EC" id="4.1.3.27"/>
    </reaction>
</comment>
<organism evidence="22 23">
    <name type="scientific">Malassezia psittaci</name>
    <dbReference type="NCBI Taxonomy" id="1821823"/>
    <lineage>
        <taxon>Eukaryota</taxon>
        <taxon>Fungi</taxon>
        <taxon>Dikarya</taxon>
        <taxon>Basidiomycota</taxon>
        <taxon>Ustilaginomycotina</taxon>
        <taxon>Malasseziomycetes</taxon>
        <taxon>Malasseziales</taxon>
        <taxon>Malasseziaceae</taxon>
        <taxon>Malassezia</taxon>
    </lineage>
</organism>
<keyword evidence="23" id="KW-1185">Reference proteome</keyword>
<dbReference type="Pfam" id="PF00697">
    <property type="entry name" value="PRAI"/>
    <property type="match status" value="1"/>
</dbReference>
<keyword evidence="11" id="KW-0028">Amino-acid biosynthesis</keyword>
<evidence type="ECO:0000259" key="21">
    <source>
        <dbReference type="Pfam" id="PF00697"/>
    </source>
</evidence>
<dbReference type="CDD" id="cd01743">
    <property type="entry name" value="GATase1_Anthranilate_Synthase"/>
    <property type="match status" value="1"/>
</dbReference>
<evidence type="ECO:0000256" key="14">
    <source>
        <dbReference type="ARBA" id="ARBA00023141"/>
    </source>
</evidence>
<dbReference type="EMBL" id="CP118375">
    <property type="protein sequence ID" value="WFD42738.1"/>
    <property type="molecule type" value="Genomic_DNA"/>
</dbReference>
<dbReference type="HAMAP" id="MF_00135">
    <property type="entry name" value="PRAI"/>
    <property type="match status" value="1"/>
</dbReference>
<dbReference type="PRINTS" id="PR00097">
    <property type="entry name" value="ANTSNTHASEII"/>
</dbReference>
<dbReference type="GO" id="GO:0004049">
    <property type="term" value="F:anthranilate synthase activity"/>
    <property type="evidence" value="ECO:0007669"/>
    <property type="project" value="UniProtKB-EC"/>
</dbReference>
<dbReference type="NCBIfam" id="TIGR00566">
    <property type="entry name" value="trpG_papA"/>
    <property type="match status" value="1"/>
</dbReference>
<evidence type="ECO:0000259" key="20">
    <source>
        <dbReference type="Pfam" id="PF00218"/>
    </source>
</evidence>
<dbReference type="InterPro" id="IPR001468">
    <property type="entry name" value="Indole-3-GlycerolPSynthase_CS"/>
</dbReference>
<dbReference type="PANTHER" id="PTHR43418">
    <property type="entry name" value="MULTIFUNCTIONAL TRYPTOPHAN BIOSYNTHESIS PROTEIN-RELATED"/>
    <property type="match status" value="1"/>
</dbReference>
<dbReference type="SUPFAM" id="SSF51366">
    <property type="entry name" value="Ribulose-phoshate binding barrel"/>
    <property type="match status" value="2"/>
</dbReference>
<keyword evidence="16" id="KW-0456">Lyase</keyword>
<proteinExistence type="inferred from homology"/>